<evidence type="ECO:0000256" key="2">
    <source>
        <dbReference type="ARBA" id="ARBA00022840"/>
    </source>
</evidence>
<dbReference type="Gene3D" id="1.10.510.10">
    <property type="entry name" value="Transferase(Phosphotransferase) domain 1"/>
    <property type="match status" value="1"/>
</dbReference>
<dbReference type="GO" id="GO:0005737">
    <property type="term" value="C:cytoplasm"/>
    <property type="evidence" value="ECO:0007669"/>
    <property type="project" value="TreeGrafter"/>
</dbReference>
<dbReference type="PANTHER" id="PTHR24346:SF110">
    <property type="entry name" value="NON-SPECIFIC SERINE_THREONINE PROTEIN KINASE"/>
    <property type="match status" value="1"/>
</dbReference>
<dbReference type="GO" id="GO:0005524">
    <property type="term" value="F:ATP binding"/>
    <property type="evidence" value="ECO:0007669"/>
    <property type="project" value="UniProtKB-KW"/>
</dbReference>
<keyword evidence="6" id="KW-1185">Reference proteome</keyword>
<feature type="compositionally biased region" description="Low complexity" evidence="3">
    <location>
        <begin position="121"/>
        <end position="143"/>
    </location>
</feature>
<evidence type="ECO:0000313" key="6">
    <source>
        <dbReference type="Proteomes" id="UP000812966"/>
    </source>
</evidence>
<comment type="caution">
    <text evidence="5">The sequence shown here is derived from an EMBL/GenBank/DDBJ whole genome shotgun (WGS) entry which is preliminary data.</text>
</comment>
<dbReference type="InterPro" id="IPR000719">
    <property type="entry name" value="Prot_kinase_dom"/>
</dbReference>
<dbReference type="SMART" id="SM00220">
    <property type="entry name" value="S_TKc"/>
    <property type="match status" value="1"/>
</dbReference>
<keyword evidence="1" id="KW-0547">Nucleotide-binding</keyword>
<feature type="region of interest" description="Disordered" evidence="3">
    <location>
        <begin position="31"/>
        <end position="103"/>
    </location>
</feature>
<name>A0A8K0JJK2_9TREE</name>
<dbReference type="Proteomes" id="UP000812966">
    <property type="component" value="Unassembled WGS sequence"/>
</dbReference>
<reference evidence="5" key="1">
    <citation type="submission" date="2020-04" db="EMBL/GenBank/DDBJ databases">
        <title>Analysis of mating type loci in Filobasidium floriforme.</title>
        <authorList>
            <person name="Nowrousian M."/>
        </authorList>
    </citation>
    <scope>NUCLEOTIDE SEQUENCE</scope>
    <source>
        <strain evidence="5">CBS 6242</strain>
    </source>
</reference>
<evidence type="ECO:0000256" key="1">
    <source>
        <dbReference type="ARBA" id="ARBA00022741"/>
    </source>
</evidence>
<dbReference type="EMBL" id="JABELV010000124">
    <property type="protein sequence ID" value="KAG7530244.1"/>
    <property type="molecule type" value="Genomic_DNA"/>
</dbReference>
<feature type="compositionally biased region" description="Low complexity" evidence="3">
    <location>
        <begin position="43"/>
        <end position="59"/>
    </location>
</feature>
<sequence length="534" mass="58730">MSSSIGSDLQGVGERGYVNLGEGSGSFISGIGVPIIRNGNGVSDPASPNQSPSSSTRSKSAYDPATVISPPRKLTREVSGTFGPRPVVKERQQEDGEPCRIKPGDILVAPEGESVPRLAQAGSASTAGLSNGSTSSTTTLFSSEARSAQQETPHSRYWRVDRVMGEGAFSLVWSAREMVRSTRRSKSRSTLLVPQASTSRSERVGQEDADDEEEYEPKSDEVVAIKMMDKRMCKENDRTRISFVREVAVLRHLSHPHIVSYLSSFSTTQYHCLVLENLSGGELFDLLQTPGNHRRMGEDLVRRIFGELCRGVYWLHEAKVVHRDLKLENIMFTVNPFALVDKSDPTAKIPIDKLPTPLVKLTDFGLARFIDPTSPMLQTRCGSESFTAPEIIMGNPYDGRDTDSWAVGVILFALVTGELPFDRVTSATAHDEEAQRRKRIMAIAKGDYKWPIGVGSEGVKKVVARLLTRDASKRTRVGPALWDEIWMHGPGSVPCPASRQPGATDETLPDGRIKLLDGFLFNKDIELEARRDAF</sequence>
<organism evidence="5 6">
    <name type="scientific">Filobasidium floriforme</name>
    <dbReference type="NCBI Taxonomy" id="5210"/>
    <lineage>
        <taxon>Eukaryota</taxon>
        <taxon>Fungi</taxon>
        <taxon>Dikarya</taxon>
        <taxon>Basidiomycota</taxon>
        <taxon>Agaricomycotina</taxon>
        <taxon>Tremellomycetes</taxon>
        <taxon>Filobasidiales</taxon>
        <taxon>Filobasidiaceae</taxon>
        <taxon>Filobasidium</taxon>
    </lineage>
</organism>
<dbReference type="PROSITE" id="PS50011">
    <property type="entry name" value="PROTEIN_KINASE_DOM"/>
    <property type="match status" value="1"/>
</dbReference>
<dbReference type="PANTHER" id="PTHR24346">
    <property type="entry name" value="MAP/MICROTUBULE AFFINITY-REGULATING KINASE"/>
    <property type="match status" value="1"/>
</dbReference>
<evidence type="ECO:0000256" key="3">
    <source>
        <dbReference type="SAM" id="MobiDB-lite"/>
    </source>
</evidence>
<dbReference type="InterPro" id="IPR011009">
    <property type="entry name" value="Kinase-like_dom_sf"/>
</dbReference>
<protein>
    <recommendedName>
        <fullName evidence="4">Protein kinase domain-containing protein</fullName>
    </recommendedName>
</protein>
<feature type="region of interest" description="Disordered" evidence="3">
    <location>
        <begin position="184"/>
        <end position="218"/>
    </location>
</feature>
<dbReference type="SUPFAM" id="SSF56112">
    <property type="entry name" value="Protein kinase-like (PK-like)"/>
    <property type="match status" value="1"/>
</dbReference>
<gene>
    <name evidence="5" type="ORF">FFLO_05174</name>
</gene>
<dbReference type="GO" id="GO:0004674">
    <property type="term" value="F:protein serine/threonine kinase activity"/>
    <property type="evidence" value="ECO:0007669"/>
    <property type="project" value="TreeGrafter"/>
</dbReference>
<dbReference type="PROSITE" id="PS00108">
    <property type="entry name" value="PROTEIN_KINASE_ST"/>
    <property type="match status" value="1"/>
</dbReference>
<feature type="compositionally biased region" description="Basic and acidic residues" evidence="3">
    <location>
        <begin position="87"/>
        <end position="103"/>
    </location>
</feature>
<evidence type="ECO:0000259" key="4">
    <source>
        <dbReference type="PROSITE" id="PS50011"/>
    </source>
</evidence>
<proteinExistence type="predicted"/>
<feature type="domain" description="Protein kinase" evidence="4">
    <location>
        <begin position="158"/>
        <end position="487"/>
    </location>
</feature>
<dbReference type="Pfam" id="PF00069">
    <property type="entry name" value="Pkinase"/>
    <property type="match status" value="1"/>
</dbReference>
<evidence type="ECO:0000313" key="5">
    <source>
        <dbReference type="EMBL" id="KAG7530244.1"/>
    </source>
</evidence>
<keyword evidence="2" id="KW-0067">ATP-binding</keyword>
<accession>A0A8K0JJK2</accession>
<dbReference type="AlphaFoldDB" id="A0A8K0JJK2"/>
<dbReference type="GO" id="GO:0035556">
    <property type="term" value="P:intracellular signal transduction"/>
    <property type="evidence" value="ECO:0007669"/>
    <property type="project" value="TreeGrafter"/>
</dbReference>
<feature type="region of interest" description="Disordered" evidence="3">
    <location>
        <begin position="118"/>
        <end position="154"/>
    </location>
</feature>
<dbReference type="InterPro" id="IPR008271">
    <property type="entry name" value="Ser/Thr_kinase_AS"/>
</dbReference>